<organism evidence="1 2">
    <name type="scientific">Operophtera brumata</name>
    <name type="common">Winter moth</name>
    <name type="synonym">Phalaena brumata</name>
    <dbReference type="NCBI Taxonomy" id="104452"/>
    <lineage>
        <taxon>Eukaryota</taxon>
        <taxon>Metazoa</taxon>
        <taxon>Ecdysozoa</taxon>
        <taxon>Arthropoda</taxon>
        <taxon>Hexapoda</taxon>
        <taxon>Insecta</taxon>
        <taxon>Pterygota</taxon>
        <taxon>Neoptera</taxon>
        <taxon>Endopterygota</taxon>
        <taxon>Lepidoptera</taxon>
        <taxon>Glossata</taxon>
        <taxon>Ditrysia</taxon>
        <taxon>Geometroidea</taxon>
        <taxon>Geometridae</taxon>
        <taxon>Larentiinae</taxon>
        <taxon>Operophtera</taxon>
    </lineage>
</organism>
<dbReference type="STRING" id="104452.A0A0L7LEP0"/>
<comment type="caution">
    <text evidence="1">The sequence shown here is derived from an EMBL/GenBank/DDBJ whole genome shotgun (WGS) entry which is preliminary data.</text>
</comment>
<accession>A0A0L7LEP0</accession>
<evidence type="ECO:0000313" key="1">
    <source>
        <dbReference type="EMBL" id="KOB73844.1"/>
    </source>
</evidence>
<dbReference type="PANTHER" id="PTHR47331:SF1">
    <property type="entry name" value="GAG-LIKE PROTEIN"/>
    <property type="match status" value="1"/>
</dbReference>
<dbReference type="Proteomes" id="UP000037510">
    <property type="component" value="Unassembled WGS sequence"/>
</dbReference>
<proteinExistence type="predicted"/>
<sequence>MPSNMESLYKLQNDTKLRIDKARSNTKKSPKERITRSYVEIRLETLESLWNSFVRVHEDIVQEVTDLNKEDKYFKNDIYENTEELHVTYKCELKEMFSRFDNKRFTSNCLLKRLMSQINAAESSSAIKGLLDTTMECLNGLKNLGVDVESWDIIVIYIVSSKLDVESRKLWETKISAHDKLPTLLEFREFLEARSRALEFLDSKSTKPRAPISKPKVHHIVSTDNNANVNMSCPYCKESHKIANCKQFAKESYESRHDFVQTKGLCFNCLGSNHSIKYCRHNSSCQVCKRRHHSLLHPKSSSNPAVSNKNPIATAEVKSAVSAIQTALSEGEPSSPNIAAHFSQGSVPTQVLLATALVEAQTRHGSTQLLRVLLDQGSQASFITEST</sequence>
<feature type="non-terminal residue" evidence="1">
    <location>
        <position position="387"/>
    </location>
</feature>
<keyword evidence="2" id="KW-1185">Reference proteome</keyword>
<gene>
    <name evidence="1" type="ORF">OBRU01_09978</name>
</gene>
<dbReference type="EMBL" id="JTDY01001446">
    <property type="protein sequence ID" value="KOB73844.1"/>
    <property type="molecule type" value="Genomic_DNA"/>
</dbReference>
<dbReference type="PANTHER" id="PTHR47331">
    <property type="entry name" value="PHD-TYPE DOMAIN-CONTAINING PROTEIN"/>
    <property type="match status" value="1"/>
</dbReference>
<name>A0A0L7LEP0_OPEBR</name>
<protein>
    <submittedName>
        <fullName evidence="1">Uncharacterized protein</fullName>
    </submittedName>
</protein>
<dbReference type="AlphaFoldDB" id="A0A0L7LEP0"/>
<reference evidence="1 2" key="1">
    <citation type="journal article" date="2015" name="Genome Biol. Evol.">
        <title>The genome of winter moth (Operophtera brumata) provides a genomic perspective on sexual dimorphism and phenology.</title>
        <authorList>
            <person name="Derks M.F."/>
            <person name="Smit S."/>
            <person name="Salis L."/>
            <person name="Schijlen E."/>
            <person name="Bossers A."/>
            <person name="Mateman C."/>
            <person name="Pijl A.S."/>
            <person name="de Ridder D."/>
            <person name="Groenen M.A."/>
            <person name="Visser M.E."/>
            <person name="Megens H.J."/>
        </authorList>
    </citation>
    <scope>NUCLEOTIDE SEQUENCE [LARGE SCALE GENOMIC DNA]</scope>
    <source>
        <strain evidence="1">WM2013NL</strain>
        <tissue evidence="1">Head and thorax</tissue>
    </source>
</reference>
<evidence type="ECO:0000313" key="2">
    <source>
        <dbReference type="Proteomes" id="UP000037510"/>
    </source>
</evidence>
<dbReference type="InterPro" id="IPR005312">
    <property type="entry name" value="DUF1759"/>
</dbReference>
<dbReference type="Pfam" id="PF03564">
    <property type="entry name" value="DUF1759"/>
    <property type="match status" value="1"/>
</dbReference>